<dbReference type="Proteomes" id="UP000515163">
    <property type="component" value="Unplaced"/>
</dbReference>
<dbReference type="Gene3D" id="1.10.287.2610">
    <property type="match status" value="1"/>
</dbReference>
<dbReference type="InterPro" id="IPR008827">
    <property type="entry name" value="SYCP1"/>
</dbReference>
<dbReference type="InParanoid" id="A0A6P8H9K5"/>
<sequence length="976" mass="114236">MEKEMPQDPERMQSLHSKLHQEAEKIRQWKTSTEIELKQKERRLVEASQKLETQRNAILELQLHNERISSKLQDEMACRQEVEQKVTSTRIMCNALKDHFAHLNKKIKEGENDRDELKLIDKHRMDQYQEMLIKFQELEIDQKKKLDSMKAKVEEEKDRYEDCISNLQHQISYLTTEGEEIQKKIDIMKTSVTEKDKECERLKKERDNLKDRINKMDSAIISLQVTLENTDEMLLRSKEETKNMEEDLNFSKSKLEECEEIASQQREEIAKIEENYQEDIRKLKEQITNLQENAENKQKRLEECIVKYTKSMNEIQLLEKKLDSVLKDNDAIMEELEILRKEKTVFEDLKRKFQESKNDISTLQKEKAVWSEKIMEKEESIRNLKQEIVNMKDNQKEQAKIKEEIQCVLDQEKSVNSKLQHELQQTKEKEKERMKMHEDYTRLKEKSVALEEKYEKLNEYVEEQHHKTTALMQQEDANVKKLRNEAQEKEKRTKSLEKKYENLQAQLGTKTKTIKELQQEVKSLKSKMTSQTKQSDKLEHQASSLSDQVKNKNEEIKDLTTQVALVLLKKSNDQQEATNKSLLSFEQKIESLKKELKEKEKKTIYLEEEAVKLKELSDQSVKDKDDAKKTFEQQMAELCSTLEKYKMENERIVAQKDRELNLMRQKLKGDKEESTQVQEKKMKEMKEKIASLQKHLETAAEKQKELASALEKEQGTVLSLQNRLSDEKENMKSPRTPRKGTEHQVPETPEVSKKLAGTTEGFWTPQTSAMTTPKGIRTPTIVRSILKDQSGGSKKRRVVFAESDVAVSISSSDDEECLPKTNKEVTDDKEVNVDDRKVPSHVSKPNVRHSPKPASWKEDENKTVSKTQQLVVNETKPLKPVPRGKPVRKPKKMKMSKEDTDELTKFKDLFPDIKNTETLLAKTPAGRKTSTEKKKNAPFKSKIKEIKPIIKKKTTGDDILDWFDTDALFGFGECDE</sequence>
<dbReference type="Gene3D" id="1.10.287.1490">
    <property type="match status" value="1"/>
</dbReference>
<dbReference type="AlphaFoldDB" id="A0A6P8H9K5"/>
<feature type="compositionally biased region" description="Basic residues" evidence="2">
    <location>
        <begin position="885"/>
        <end position="894"/>
    </location>
</feature>
<feature type="compositionally biased region" description="Basic and acidic residues" evidence="2">
    <location>
        <begin position="664"/>
        <end position="714"/>
    </location>
</feature>
<evidence type="ECO:0000313" key="4">
    <source>
        <dbReference type="RefSeq" id="XP_031552206.1"/>
    </source>
</evidence>
<dbReference type="GeneID" id="116289428"/>
<dbReference type="FunCoup" id="A0A6P8H9K5">
    <property type="interactions" value="87"/>
</dbReference>
<feature type="compositionally biased region" description="Basic and acidic residues" evidence="2">
    <location>
        <begin position="739"/>
        <end position="753"/>
    </location>
</feature>
<evidence type="ECO:0000256" key="1">
    <source>
        <dbReference type="SAM" id="Coils"/>
    </source>
</evidence>
<dbReference type="OrthoDB" id="10064612at2759"/>
<feature type="region of interest" description="Disordered" evidence="2">
    <location>
        <begin position="664"/>
        <end position="776"/>
    </location>
</feature>
<accession>A0A6P8H9K5</accession>
<keyword evidence="3" id="KW-1185">Reference proteome</keyword>
<name>A0A6P8H9K5_ACTTE</name>
<organism evidence="3 4">
    <name type="scientific">Actinia tenebrosa</name>
    <name type="common">Australian red waratah sea anemone</name>
    <dbReference type="NCBI Taxonomy" id="6105"/>
    <lineage>
        <taxon>Eukaryota</taxon>
        <taxon>Metazoa</taxon>
        <taxon>Cnidaria</taxon>
        <taxon>Anthozoa</taxon>
        <taxon>Hexacorallia</taxon>
        <taxon>Actiniaria</taxon>
        <taxon>Actiniidae</taxon>
        <taxon>Actinia</taxon>
    </lineage>
</organism>
<feature type="region of interest" description="Disordered" evidence="2">
    <location>
        <begin position="524"/>
        <end position="550"/>
    </location>
</feature>
<dbReference type="PANTHER" id="PTHR46918">
    <property type="entry name" value="SYNAPTONEMAL COMPLEX PROTEIN 1"/>
    <property type="match status" value="1"/>
</dbReference>
<feature type="region of interest" description="Disordered" evidence="2">
    <location>
        <begin position="1"/>
        <end position="26"/>
    </location>
</feature>
<dbReference type="GO" id="GO:0000795">
    <property type="term" value="C:synaptonemal complex"/>
    <property type="evidence" value="ECO:0007669"/>
    <property type="project" value="InterPro"/>
</dbReference>
<gene>
    <name evidence="4" type="primary">LOC116289428</name>
</gene>
<dbReference type="GO" id="GO:0007130">
    <property type="term" value="P:synaptonemal complex assembly"/>
    <property type="evidence" value="ECO:0007669"/>
    <property type="project" value="InterPro"/>
</dbReference>
<feature type="coiled-coil region" evidence="1">
    <location>
        <begin position="30"/>
        <end position="57"/>
    </location>
</feature>
<feature type="region of interest" description="Disordered" evidence="2">
    <location>
        <begin position="808"/>
        <end position="900"/>
    </location>
</feature>
<protein>
    <submittedName>
        <fullName evidence="4">Synaptonemal complex protein 1-like</fullName>
    </submittedName>
</protein>
<evidence type="ECO:0000313" key="3">
    <source>
        <dbReference type="Proteomes" id="UP000515163"/>
    </source>
</evidence>
<keyword evidence="1" id="KW-0175">Coiled coil</keyword>
<dbReference type="PANTHER" id="PTHR46918:SF1">
    <property type="entry name" value="SYNAPTONEMAL COMPLEX PROTEIN 1"/>
    <property type="match status" value="1"/>
</dbReference>
<dbReference type="KEGG" id="aten:116289428"/>
<feature type="region of interest" description="Disordered" evidence="2">
    <location>
        <begin position="920"/>
        <end position="939"/>
    </location>
</feature>
<proteinExistence type="predicted"/>
<dbReference type="Pfam" id="PF05483">
    <property type="entry name" value="SCP-1"/>
    <property type="match status" value="1"/>
</dbReference>
<feature type="compositionally biased region" description="Basic and acidic residues" evidence="2">
    <location>
        <begin position="817"/>
        <end position="838"/>
    </location>
</feature>
<evidence type="ECO:0000256" key="2">
    <source>
        <dbReference type="SAM" id="MobiDB-lite"/>
    </source>
</evidence>
<reference evidence="4" key="1">
    <citation type="submission" date="2025-08" db="UniProtKB">
        <authorList>
            <consortium name="RefSeq"/>
        </authorList>
    </citation>
    <scope>IDENTIFICATION</scope>
    <source>
        <tissue evidence="4">Tentacle</tissue>
    </source>
</reference>
<dbReference type="RefSeq" id="XP_031552206.1">
    <property type="nucleotide sequence ID" value="XM_031696346.1"/>
</dbReference>